<dbReference type="Proteomes" id="UP001302602">
    <property type="component" value="Unassembled WGS sequence"/>
</dbReference>
<feature type="region of interest" description="Disordered" evidence="1">
    <location>
        <begin position="221"/>
        <end position="253"/>
    </location>
</feature>
<sequence>MPGQYAGGFAVAITTAESQKRIAQGAFAPQVARFQVLEISLRMETGGEHKRPGSPQLWAPTLSLPRLGGPGPRGDTPEGAPDRLCVRCWFRQDSLPVEADRSRYGRAACIQKVACSKVKSTISFNVDSHALAEGWQAPCTKSLHMKSRVDSVQIHPGRESLVRHQGEWAVCRGRFMKLHYTYAMQNRYEQTHARVFGDIPLLGQAENDYVESATRVRSDRVGRNGAWRNQPKRASTTGLPSQLAGLRKRHMRR</sequence>
<evidence type="ECO:0000313" key="3">
    <source>
        <dbReference type="Proteomes" id="UP001302602"/>
    </source>
</evidence>
<dbReference type="AlphaFoldDB" id="A0AAN6UC97"/>
<reference evidence="2" key="2">
    <citation type="submission" date="2023-05" db="EMBL/GenBank/DDBJ databases">
        <authorList>
            <consortium name="Lawrence Berkeley National Laboratory"/>
            <person name="Steindorff A."/>
            <person name="Hensen N."/>
            <person name="Bonometti L."/>
            <person name="Westerberg I."/>
            <person name="Brannstrom I.O."/>
            <person name="Guillou S."/>
            <person name="Cros-Aarteil S."/>
            <person name="Calhoun S."/>
            <person name="Haridas S."/>
            <person name="Kuo A."/>
            <person name="Mondo S."/>
            <person name="Pangilinan J."/>
            <person name="Riley R."/>
            <person name="Labutti K."/>
            <person name="Andreopoulos B."/>
            <person name="Lipzen A."/>
            <person name="Chen C."/>
            <person name="Yanf M."/>
            <person name="Daum C."/>
            <person name="Ng V."/>
            <person name="Clum A."/>
            <person name="Ohm R."/>
            <person name="Martin F."/>
            <person name="Silar P."/>
            <person name="Natvig D."/>
            <person name="Lalanne C."/>
            <person name="Gautier V."/>
            <person name="Ament-Velasquez S.L."/>
            <person name="Kruys A."/>
            <person name="Hutchinson M.I."/>
            <person name="Powell A.J."/>
            <person name="Barry K."/>
            <person name="Miller A.N."/>
            <person name="Grigoriev I.V."/>
            <person name="Debuchy R."/>
            <person name="Gladieux P."/>
            <person name="Thoren M.H."/>
            <person name="Johannesson H."/>
        </authorList>
    </citation>
    <scope>NUCLEOTIDE SEQUENCE</scope>
    <source>
        <strain evidence="2">CBS 731.68</strain>
    </source>
</reference>
<dbReference type="GeneID" id="87827704"/>
<dbReference type="EMBL" id="MU853223">
    <property type="protein sequence ID" value="KAK4128926.1"/>
    <property type="molecule type" value="Genomic_DNA"/>
</dbReference>
<feature type="region of interest" description="Disordered" evidence="1">
    <location>
        <begin position="45"/>
        <end position="79"/>
    </location>
</feature>
<evidence type="ECO:0000313" key="2">
    <source>
        <dbReference type="EMBL" id="KAK4128926.1"/>
    </source>
</evidence>
<name>A0AAN6UC97_9PEZI</name>
<comment type="caution">
    <text evidence="2">The sequence shown here is derived from an EMBL/GenBank/DDBJ whole genome shotgun (WGS) entry which is preliminary data.</text>
</comment>
<reference evidence="2" key="1">
    <citation type="journal article" date="2023" name="Mol. Phylogenet. Evol.">
        <title>Genome-scale phylogeny and comparative genomics of the fungal order Sordariales.</title>
        <authorList>
            <person name="Hensen N."/>
            <person name="Bonometti L."/>
            <person name="Westerberg I."/>
            <person name="Brannstrom I.O."/>
            <person name="Guillou S."/>
            <person name="Cros-Aarteil S."/>
            <person name="Calhoun S."/>
            <person name="Haridas S."/>
            <person name="Kuo A."/>
            <person name="Mondo S."/>
            <person name="Pangilinan J."/>
            <person name="Riley R."/>
            <person name="LaButti K."/>
            <person name="Andreopoulos B."/>
            <person name="Lipzen A."/>
            <person name="Chen C."/>
            <person name="Yan M."/>
            <person name="Daum C."/>
            <person name="Ng V."/>
            <person name="Clum A."/>
            <person name="Steindorff A."/>
            <person name="Ohm R.A."/>
            <person name="Martin F."/>
            <person name="Silar P."/>
            <person name="Natvig D.O."/>
            <person name="Lalanne C."/>
            <person name="Gautier V."/>
            <person name="Ament-Velasquez S.L."/>
            <person name="Kruys A."/>
            <person name="Hutchinson M.I."/>
            <person name="Powell A.J."/>
            <person name="Barry K."/>
            <person name="Miller A.N."/>
            <person name="Grigoriev I.V."/>
            <person name="Debuchy R."/>
            <person name="Gladieux P."/>
            <person name="Hiltunen Thoren M."/>
            <person name="Johannesson H."/>
        </authorList>
    </citation>
    <scope>NUCLEOTIDE SEQUENCE</scope>
    <source>
        <strain evidence="2">CBS 731.68</strain>
    </source>
</reference>
<keyword evidence="3" id="KW-1185">Reference proteome</keyword>
<organism evidence="2 3">
    <name type="scientific">Parathielavia appendiculata</name>
    <dbReference type="NCBI Taxonomy" id="2587402"/>
    <lineage>
        <taxon>Eukaryota</taxon>
        <taxon>Fungi</taxon>
        <taxon>Dikarya</taxon>
        <taxon>Ascomycota</taxon>
        <taxon>Pezizomycotina</taxon>
        <taxon>Sordariomycetes</taxon>
        <taxon>Sordariomycetidae</taxon>
        <taxon>Sordariales</taxon>
        <taxon>Chaetomiaceae</taxon>
        <taxon>Parathielavia</taxon>
    </lineage>
</organism>
<proteinExistence type="predicted"/>
<accession>A0AAN6UC97</accession>
<protein>
    <submittedName>
        <fullName evidence="2">Uncharacterized protein</fullName>
    </submittedName>
</protein>
<gene>
    <name evidence="2" type="ORF">N657DRAFT_629931</name>
</gene>
<evidence type="ECO:0000256" key="1">
    <source>
        <dbReference type="SAM" id="MobiDB-lite"/>
    </source>
</evidence>
<dbReference type="RefSeq" id="XP_062652697.1">
    <property type="nucleotide sequence ID" value="XM_062790935.1"/>
</dbReference>